<reference evidence="1 2" key="1">
    <citation type="journal article" date="2019" name="Int. J. Syst. Evol. Microbiol.">
        <title>The Global Catalogue of Microorganisms (GCM) 10K type strain sequencing project: providing services to taxonomists for standard genome sequencing and annotation.</title>
        <authorList>
            <consortium name="The Broad Institute Genomics Platform"/>
            <consortium name="The Broad Institute Genome Sequencing Center for Infectious Disease"/>
            <person name="Wu L."/>
            <person name="Ma J."/>
        </authorList>
    </citation>
    <scope>NUCLEOTIDE SEQUENCE [LARGE SCALE GENOMIC DNA]</scope>
    <source>
        <strain evidence="1 2">JCM 15933</strain>
    </source>
</reference>
<evidence type="ECO:0000313" key="2">
    <source>
        <dbReference type="Proteomes" id="UP001501470"/>
    </source>
</evidence>
<dbReference type="Gene3D" id="3.40.50.1820">
    <property type="entry name" value="alpha/beta hydrolase"/>
    <property type="match status" value="1"/>
</dbReference>
<gene>
    <name evidence="1" type="ORF">GCM10009827_097530</name>
</gene>
<dbReference type="SUPFAM" id="SSF53474">
    <property type="entry name" value="alpha/beta-Hydrolases"/>
    <property type="match status" value="1"/>
</dbReference>
<evidence type="ECO:0000313" key="1">
    <source>
        <dbReference type="EMBL" id="GAA1560721.1"/>
    </source>
</evidence>
<organism evidence="1 2">
    <name type="scientific">Dactylosporangium maewongense</name>
    <dbReference type="NCBI Taxonomy" id="634393"/>
    <lineage>
        <taxon>Bacteria</taxon>
        <taxon>Bacillati</taxon>
        <taxon>Actinomycetota</taxon>
        <taxon>Actinomycetes</taxon>
        <taxon>Micromonosporales</taxon>
        <taxon>Micromonosporaceae</taxon>
        <taxon>Dactylosporangium</taxon>
    </lineage>
</organism>
<dbReference type="InterPro" id="IPR029058">
    <property type="entry name" value="AB_hydrolase_fold"/>
</dbReference>
<name>A0ABN2CLN0_9ACTN</name>
<sequence length="389" mass="42044">MAVVYVHGVGNRFESPSDATGNTRDTLLRTLLLPALFTRPDNVEIISPYWGADGATFAWDLESANLTGIERLGPDDAGWISAALGGDPADVETALLALAKISLPDAVDLLYSVADQGPGTSSALLDFAPTVVKYCQRQICLQPDGSQLDRFPWLAHVRNDRELVRQLYAESLPADGPLLEQLGDGDDVQHALARVLGRIRRELLAAPAGAAVSGARRLFGRTVATLFGDVATYLEARGTAEHPGPIVVDVITGLERAVRATAPGEPLVVLAHSMGGNIVYDVLTHFRPDLRVDVLVTIGTQVALFEELKLFRHKRVDVTRAAGLRMPLPPGVRQWLNVVDVADPLAYRASVVFDGVTDYLYPSGAAWAHTAYLRQPNFHARLAARLAVR</sequence>
<comment type="caution">
    <text evidence="1">The sequence shown here is derived from an EMBL/GenBank/DDBJ whole genome shotgun (WGS) entry which is preliminary data.</text>
</comment>
<keyword evidence="2" id="KW-1185">Reference proteome</keyword>
<dbReference type="EMBL" id="BAAAQD010000029">
    <property type="protein sequence ID" value="GAA1560721.1"/>
    <property type="molecule type" value="Genomic_DNA"/>
</dbReference>
<accession>A0ABN2CLN0</accession>
<protein>
    <submittedName>
        <fullName evidence="1">Uncharacterized protein</fullName>
    </submittedName>
</protein>
<proteinExistence type="predicted"/>
<dbReference type="Proteomes" id="UP001501470">
    <property type="component" value="Unassembled WGS sequence"/>
</dbReference>
<dbReference type="RefSeq" id="WP_344511839.1">
    <property type="nucleotide sequence ID" value="NZ_BAAAQD010000029.1"/>
</dbReference>